<name>A0A1E5R7H0_9ASCO</name>
<sequence length="189" mass="20706">MENKEDSATAPIPAHLSEFVDILKNNKLRKSTSTVFNSADTEGGNASASPALLSFGSRNFSFSGHSPQQRRSSQSYAGSMTSSLYQFQTIISKKDIDNTKKDIKALQTEFQKFAKQLDEMTKTASNIGAVLENLSNNSKSEDDEMLLNLISMLWVLPHVRNSSTGAQPNDQTSIFETLGTPHVSNNAQI</sequence>
<dbReference type="EMBL" id="LPNM01000009">
    <property type="protein sequence ID" value="OEJ82844.1"/>
    <property type="molecule type" value="Genomic_DNA"/>
</dbReference>
<accession>A0A1E5R7H0</accession>
<feature type="coiled-coil region" evidence="1">
    <location>
        <begin position="96"/>
        <end position="123"/>
    </location>
</feature>
<evidence type="ECO:0000313" key="2">
    <source>
        <dbReference type="EMBL" id="OEJ82844.1"/>
    </source>
</evidence>
<proteinExistence type="predicted"/>
<dbReference type="AlphaFoldDB" id="A0A1E5R7H0"/>
<evidence type="ECO:0000313" key="3">
    <source>
        <dbReference type="Proteomes" id="UP000095728"/>
    </source>
</evidence>
<evidence type="ECO:0000256" key="1">
    <source>
        <dbReference type="SAM" id="Coils"/>
    </source>
</evidence>
<dbReference type="Proteomes" id="UP000095728">
    <property type="component" value="Unassembled WGS sequence"/>
</dbReference>
<dbReference type="InParanoid" id="A0A1E5R7H0"/>
<gene>
    <name evidence="2" type="ORF">AWRI3579_g3205</name>
</gene>
<keyword evidence="1" id="KW-0175">Coiled coil</keyword>
<comment type="caution">
    <text evidence="2">The sequence shown here is derived from an EMBL/GenBank/DDBJ whole genome shotgun (WGS) entry which is preliminary data.</text>
</comment>
<reference evidence="3" key="1">
    <citation type="journal article" date="2016" name="Genome Announc.">
        <title>Genome sequences of three species of Hanseniaspora isolated from spontaneous wine fermentations.</title>
        <authorList>
            <person name="Sternes P.R."/>
            <person name="Lee D."/>
            <person name="Kutyna D.R."/>
            <person name="Borneman A.R."/>
        </authorList>
    </citation>
    <scope>NUCLEOTIDE SEQUENCE [LARGE SCALE GENOMIC DNA]</scope>
    <source>
        <strain evidence="3">AWRI3579</strain>
    </source>
</reference>
<keyword evidence="3" id="KW-1185">Reference proteome</keyword>
<organism evidence="2 3">
    <name type="scientific">Hanseniaspora osmophila</name>
    <dbReference type="NCBI Taxonomy" id="56408"/>
    <lineage>
        <taxon>Eukaryota</taxon>
        <taxon>Fungi</taxon>
        <taxon>Dikarya</taxon>
        <taxon>Ascomycota</taxon>
        <taxon>Saccharomycotina</taxon>
        <taxon>Saccharomycetes</taxon>
        <taxon>Saccharomycodales</taxon>
        <taxon>Saccharomycodaceae</taxon>
        <taxon>Hanseniaspora</taxon>
    </lineage>
</organism>
<protein>
    <submittedName>
        <fullName evidence="2">Uncharacterized protein</fullName>
    </submittedName>
</protein>